<gene>
    <name evidence="1" type="ORF">BCR34DRAFT_389488</name>
</gene>
<dbReference type="Proteomes" id="UP000193144">
    <property type="component" value="Unassembled WGS sequence"/>
</dbReference>
<reference evidence="1 2" key="1">
    <citation type="submission" date="2016-07" db="EMBL/GenBank/DDBJ databases">
        <title>Pervasive Adenine N6-methylation of Active Genes in Fungi.</title>
        <authorList>
            <consortium name="DOE Joint Genome Institute"/>
            <person name="Mondo S.J."/>
            <person name="Dannebaum R.O."/>
            <person name="Kuo R.C."/>
            <person name="Labutti K."/>
            <person name="Haridas S."/>
            <person name="Kuo A."/>
            <person name="Salamov A."/>
            <person name="Ahrendt S.R."/>
            <person name="Lipzen A."/>
            <person name="Sullivan W."/>
            <person name="Andreopoulos W.B."/>
            <person name="Clum A."/>
            <person name="Lindquist E."/>
            <person name="Daum C."/>
            <person name="Ramamoorthy G.K."/>
            <person name="Gryganskyi A."/>
            <person name="Culley D."/>
            <person name="Magnuson J.K."/>
            <person name="James T.Y."/>
            <person name="O'Malley M.A."/>
            <person name="Stajich J.E."/>
            <person name="Spatafora J.W."/>
            <person name="Visel A."/>
            <person name="Grigoriev I.V."/>
        </authorList>
    </citation>
    <scope>NUCLEOTIDE SEQUENCE [LARGE SCALE GENOMIC DNA]</scope>
    <source>
        <strain evidence="1 2">CBS 115471</strain>
    </source>
</reference>
<organism evidence="1 2">
    <name type="scientific">Clohesyomyces aquaticus</name>
    <dbReference type="NCBI Taxonomy" id="1231657"/>
    <lineage>
        <taxon>Eukaryota</taxon>
        <taxon>Fungi</taxon>
        <taxon>Dikarya</taxon>
        <taxon>Ascomycota</taxon>
        <taxon>Pezizomycotina</taxon>
        <taxon>Dothideomycetes</taxon>
        <taxon>Pleosporomycetidae</taxon>
        <taxon>Pleosporales</taxon>
        <taxon>Lindgomycetaceae</taxon>
        <taxon>Clohesyomyces</taxon>
    </lineage>
</organism>
<dbReference type="EMBL" id="MCFA01000096">
    <property type="protein sequence ID" value="ORY08708.1"/>
    <property type="molecule type" value="Genomic_DNA"/>
</dbReference>
<proteinExistence type="predicted"/>
<evidence type="ECO:0000313" key="1">
    <source>
        <dbReference type="EMBL" id="ORY08708.1"/>
    </source>
</evidence>
<keyword evidence="2" id="KW-1185">Reference proteome</keyword>
<accession>A0A1Y1ZEM8</accession>
<name>A0A1Y1ZEM8_9PLEO</name>
<evidence type="ECO:0000313" key="2">
    <source>
        <dbReference type="Proteomes" id="UP000193144"/>
    </source>
</evidence>
<comment type="caution">
    <text evidence="1">The sequence shown here is derived from an EMBL/GenBank/DDBJ whole genome shotgun (WGS) entry which is preliminary data.</text>
</comment>
<protein>
    <submittedName>
        <fullName evidence="1">Uncharacterized protein</fullName>
    </submittedName>
</protein>
<dbReference type="AlphaFoldDB" id="A0A1Y1ZEM8"/>
<sequence length="81" mass="9418">MQMKNTNSRAMIVLASLAFTCVVMYPCTSVHGWWTDVLIPGQRSRFHFANCLPSIPRWSSKLCQSVSAWWHDWQAKFRGQE</sequence>